<feature type="transmembrane region" description="Helical" evidence="7">
    <location>
        <begin position="165"/>
        <end position="193"/>
    </location>
</feature>
<evidence type="ECO:0000256" key="2">
    <source>
        <dbReference type="ARBA" id="ARBA00022448"/>
    </source>
</evidence>
<keyword evidence="10" id="KW-1185">Reference proteome</keyword>
<feature type="transmembrane region" description="Helical" evidence="7">
    <location>
        <begin position="269"/>
        <end position="288"/>
    </location>
</feature>
<dbReference type="PRINTS" id="PR01988">
    <property type="entry name" value="EXPORTERBACE"/>
</dbReference>
<feature type="transmembrane region" description="Helical" evidence="7">
    <location>
        <begin position="97"/>
        <end position="116"/>
    </location>
</feature>
<dbReference type="Gene3D" id="1.20.1250.20">
    <property type="entry name" value="MFS general substrate transporter like domains"/>
    <property type="match status" value="1"/>
</dbReference>
<evidence type="ECO:0000259" key="8">
    <source>
        <dbReference type="PROSITE" id="PS50850"/>
    </source>
</evidence>
<dbReference type="PANTHER" id="PTHR43266">
    <property type="entry name" value="MACROLIDE-EFFLUX PROTEIN"/>
    <property type="match status" value="1"/>
</dbReference>
<protein>
    <submittedName>
        <fullName evidence="9">Predicted arabinose efflux permease, MFS family</fullName>
    </submittedName>
</protein>
<feature type="domain" description="Major facilitator superfamily (MFS) profile" evidence="8">
    <location>
        <begin position="19"/>
        <end position="418"/>
    </location>
</feature>
<evidence type="ECO:0000256" key="3">
    <source>
        <dbReference type="ARBA" id="ARBA00022475"/>
    </source>
</evidence>
<keyword evidence="5 7" id="KW-1133">Transmembrane helix</keyword>
<feature type="transmembrane region" description="Helical" evidence="7">
    <location>
        <begin position="324"/>
        <end position="352"/>
    </location>
</feature>
<gene>
    <name evidence="9" type="ORF">SAMN05216192_11550</name>
</gene>
<dbReference type="Proteomes" id="UP000199050">
    <property type="component" value="Unassembled WGS sequence"/>
</dbReference>
<dbReference type="RefSeq" id="WP_090715153.1">
    <property type="nucleotide sequence ID" value="NZ_CBCSKY010000017.1"/>
</dbReference>
<comment type="subcellular location">
    <subcellularLocation>
        <location evidence="1">Cell membrane</location>
        <topology evidence="1">Multi-pass membrane protein</topology>
    </subcellularLocation>
</comment>
<feature type="transmembrane region" description="Helical" evidence="7">
    <location>
        <begin position="227"/>
        <end position="249"/>
    </location>
</feature>
<evidence type="ECO:0000256" key="1">
    <source>
        <dbReference type="ARBA" id="ARBA00004651"/>
    </source>
</evidence>
<dbReference type="PANTHER" id="PTHR43266:SF2">
    <property type="entry name" value="MAJOR FACILITATOR SUPERFAMILY (MFS) PROFILE DOMAIN-CONTAINING PROTEIN"/>
    <property type="match status" value="1"/>
</dbReference>
<accession>A0A1G8SV04</accession>
<feature type="transmembrane region" description="Helical" evidence="7">
    <location>
        <begin position="20"/>
        <end position="44"/>
    </location>
</feature>
<evidence type="ECO:0000313" key="10">
    <source>
        <dbReference type="Proteomes" id="UP000199050"/>
    </source>
</evidence>
<dbReference type="GO" id="GO:0022857">
    <property type="term" value="F:transmembrane transporter activity"/>
    <property type="evidence" value="ECO:0007669"/>
    <property type="project" value="InterPro"/>
</dbReference>
<proteinExistence type="predicted"/>
<keyword evidence="2" id="KW-0813">Transport</keyword>
<evidence type="ECO:0000256" key="5">
    <source>
        <dbReference type="ARBA" id="ARBA00022989"/>
    </source>
</evidence>
<feature type="transmembrane region" description="Helical" evidence="7">
    <location>
        <begin position="393"/>
        <end position="413"/>
    </location>
</feature>
<dbReference type="OrthoDB" id="9775268at2"/>
<keyword evidence="3" id="KW-1003">Cell membrane</keyword>
<dbReference type="CDD" id="cd06173">
    <property type="entry name" value="MFS_MefA_like"/>
    <property type="match status" value="1"/>
</dbReference>
<sequence>MKEPNNAALADEKLTANRPFMLLIAAQLISNIGDWLHFLALLTMVGLKWQASPWEITAISLCMAVPMLLGGALGGYLGDTFDRKAIMIGSDLARAGIVASIVFAGSLWQVYLLLIAKGMMDVLFSPAKSGKLKELVPSAHMDRAVALSSSIEQITKIIGPAFGGLLVAAFGISACYLLDSATYLLSAAILLAVPRAGKYKTARGAEAAPKLPGRASFLREAGAGLRLITGMPAALGGLVMLVTVLLVLQIADSQTVTLFRDIPGISGDMLGWCLAASGLGTLLSALAARRTGRRPLIFMSAGAILMGSVFTAAAIVTAHGEAGLWMNIILFGSFAAAGAGAGLVFIPFYAMLQRRTPEAYTGRVFGTVNSLTSAAAILGPVAGGALVTASGAVPAFILSGVLSALLGLAMLLLCGRIEARDRMAGTEPQVMFEVSQP</sequence>
<keyword evidence="6 7" id="KW-0472">Membrane</keyword>
<dbReference type="Pfam" id="PF07690">
    <property type="entry name" value="MFS_1"/>
    <property type="match status" value="1"/>
</dbReference>
<dbReference type="AlphaFoldDB" id="A0A1G8SV04"/>
<feature type="transmembrane region" description="Helical" evidence="7">
    <location>
        <begin position="364"/>
        <end position="387"/>
    </location>
</feature>
<dbReference type="InterPro" id="IPR022324">
    <property type="entry name" value="Bacilysin_exporter_BacE_put"/>
</dbReference>
<keyword evidence="4 7" id="KW-0812">Transmembrane</keyword>
<dbReference type="InterPro" id="IPR036259">
    <property type="entry name" value="MFS_trans_sf"/>
</dbReference>
<dbReference type="STRING" id="1174501.SAMN05216192_11550"/>
<reference evidence="10" key="1">
    <citation type="submission" date="2016-10" db="EMBL/GenBank/DDBJ databases">
        <authorList>
            <person name="Varghese N."/>
            <person name="Submissions S."/>
        </authorList>
    </citation>
    <scope>NUCLEOTIDE SEQUENCE [LARGE SCALE GENOMIC DNA]</scope>
    <source>
        <strain evidence="10">CGMCC 1.11012</strain>
    </source>
</reference>
<name>A0A1G8SV04_9BACL</name>
<dbReference type="PROSITE" id="PS50850">
    <property type="entry name" value="MFS"/>
    <property type="match status" value="1"/>
</dbReference>
<evidence type="ECO:0000256" key="6">
    <source>
        <dbReference type="ARBA" id="ARBA00023136"/>
    </source>
</evidence>
<dbReference type="InterPro" id="IPR011701">
    <property type="entry name" value="MFS"/>
</dbReference>
<organism evidence="9 10">
    <name type="scientific">Paenibacillus typhae</name>
    <dbReference type="NCBI Taxonomy" id="1174501"/>
    <lineage>
        <taxon>Bacteria</taxon>
        <taxon>Bacillati</taxon>
        <taxon>Bacillota</taxon>
        <taxon>Bacilli</taxon>
        <taxon>Bacillales</taxon>
        <taxon>Paenibacillaceae</taxon>
        <taxon>Paenibacillus</taxon>
    </lineage>
</organism>
<evidence type="ECO:0000256" key="4">
    <source>
        <dbReference type="ARBA" id="ARBA00022692"/>
    </source>
</evidence>
<dbReference type="InterPro" id="IPR020846">
    <property type="entry name" value="MFS_dom"/>
</dbReference>
<dbReference type="EMBL" id="FNDX01000015">
    <property type="protein sequence ID" value="SDJ32410.1"/>
    <property type="molecule type" value="Genomic_DNA"/>
</dbReference>
<evidence type="ECO:0000313" key="9">
    <source>
        <dbReference type="EMBL" id="SDJ32410.1"/>
    </source>
</evidence>
<dbReference type="SUPFAM" id="SSF103473">
    <property type="entry name" value="MFS general substrate transporter"/>
    <property type="match status" value="1"/>
</dbReference>
<feature type="transmembrane region" description="Helical" evidence="7">
    <location>
        <begin position="295"/>
        <end position="318"/>
    </location>
</feature>
<dbReference type="GO" id="GO:0005886">
    <property type="term" value="C:plasma membrane"/>
    <property type="evidence" value="ECO:0007669"/>
    <property type="project" value="UniProtKB-SubCell"/>
</dbReference>
<evidence type="ECO:0000256" key="7">
    <source>
        <dbReference type="SAM" id="Phobius"/>
    </source>
</evidence>
<feature type="transmembrane region" description="Helical" evidence="7">
    <location>
        <begin position="56"/>
        <end position="77"/>
    </location>
</feature>